<name>A0A0L9VMK1_PHAAN</name>
<accession>A0A0L9VMK1</accession>
<dbReference type="Proteomes" id="UP000053144">
    <property type="component" value="Chromosome 10"/>
</dbReference>
<dbReference type="GO" id="GO:0060147">
    <property type="term" value="P:regulation of post-transcriptional gene silencing"/>
    <property type="evidence" value="ECO:0007669"/>
    <property type="project" value="InterPro"/>
</dbReference>
<protein>
    <submittedName>
        <fullName evidence="3">Uncharacterized protein</fullName>
    </submittedName>
</protein>
<sequence>MRPTPTTTTSDVAPGEKPPLAATVVGAYSPHTHLREYYCFARTLAVLWREVKLSGYVVTPFLLILFNKRRLYNSEYLFCVVFLVLFIGLDVKHLFTGKLNVARELPGAALVCFSFTPKDVNEHQTSKRLREVHTGYEIALVEVAASLQLSRNILLALMAVQSWKGFVRRWMKAYTLSYDAKSQLSVLDKTSKAASDILKSMMAMADEAIPRAAENIALAIGALFLWREVKLSGYVVTPFLLILFNKRRLYNSEYLFCVVFLVLFIELDLKQTELSTLSAGGPIQPKAMELHGSIDKEPNGINIVGREPNGIKIVGIEPNGRRGLLDPNVRRPESNVRGLTEPNGRGRREANGRGLPDPHGRGLTNQNGRGREELNGLIATVKCRTVLHSKRSPSHWPNGLTIRFKGRTVFQSKHPLSTWSNGLTI</sequence>
<dbReference type="AlphaFoldDB" id="A0A0L9VMK1"/>
<dbReference type="EMBL" id="CM003380">
    <property type="protein sequence ID" value="KOM56188.1"/>
    <property type="molecule type" value="Genomic_DNA"/>
</dbReference>
<dbReference type="STRING" id="3914.A0A0L9VMK1"/>
<feature type="compositionally biased region" description="Basic and acidic residues" evidence="1">
    <location>
        <begin position="344"/>
        <end position="360"/>
    </location>
</feature>
<feature type="region of interest" description="Disordered" evidence="1">
    <location>
        <begin position="324"/>
        <end position="370"/>
    </location>
</feature>
<feature type="compositionally biased region" description="Basic and acidic residues" evidence="1">
    <location>
        <begin position="324"/>
        <end position="334"/>
    </location>
</feature>
<dbReference type="PANTHER" id="PTHR16212">
    <property type="entry name" value="FOCADHESIN FAMILY MEMBER"/>
    <property type="match status" value="1"/>
</dbReference>
<keyword evidence="2" id="KW-1133">Transmembrane helix</keyword>
<evidence type="ECO:0000256" key="2">
    <source>
        <dbReference type="SAM" id="Phobius"/>
    </source>
</evidence>
<reference evidence="4" key="1">
    <citation type="journal article" date="2015" name="Proc. Natl. Acad. Sci. U.S.A.">
        <title>Genome sequencing of adzuki bean (Vigna angularis) provides insight into high starch and low fat accumulation and domestication.</title>
        <authorList>
            <person name="Yang K."/>
            <person name="Tian Z."/>
            <person name="Chen C."/>
            <person name="Luo L."/>
            <person name="Zhao B."/>
            <person name="Wang Z."/>
            <person name="Yu L."/>
            <person name="Li Y."/>
            <person name="Sun Y."/>
            <person name="Li W."/>
            <person name="Chen Y."/>
            <person name="Li Y."/>
            <person name="Zhang Y."/>
            <person name="Ai D."/>
            <person name="Zhao J."/>
            <person name="Shang C."/>
            <person name="Ma Y."/>
            <person name="Wu B."/>
            <person name="Wang M."/>
            <person name="Gao L."/>
            <person name="Sun D."/>
            <person name="Zhang P."/>
            <person name="Guo F."/>
            <person name="Wang W."/>
            <person name="Li Y."/>
            <person name="Wang J."/>
            <person name="Varshney R.K."/>
            <person name="Wang J."/>
            <person name="Ling H.Q."/>
            <person name="Wan P."/>
        </authorList>
    </citation>
    <scope>NUCLEOTIDE SEQUENCE</scope>
    <source>
        <strain evidence="4">cv. Jingnong 6</strain>
    </source>
</reference>
<proteinExistence type="predicted"/>
<evidence type="ECO:0000256" key="1">
    <source>
        <dbReference type="SAM" id="MobiDB-lite"/>
    </source>
</evidence>
<organism evidence="3 4">
    <name type="scientific">Phaseolus angularis</name>
    <name type="common">Azuki bean</name>
    <name type="synonym">Vigna angularis</name>
    <dbReference type="NCBI Taxonomy" id="3914"/>
    <lineage>
        <taxon>Eukaryota</taxon>
        <taxon>Viridiplantae</taxon>
        <taxon>Streptophyta</taxon>
        <taxon>Embryophyta</taxon>
        <taxon>Tracheophyta</taxon>
        <taxon>Spermatophyta</taxon>
        <taxon>Magnoliopsida</taxon>
        <taxon>eudicotyledons</taxon>
        <taxon>Gunneridae</taxon>
        <taxon>Pentapetalae</taxon>
        <taxon>rosids</taxon>
        <taxon>fabids</taxon>
        <taxon>Fabales</taxon>
        <taxon>Fabaceae</taxon>
        <taxon>Papilionoideae</taxon>
        <taxon>50 kb inversion clade</taxon>
        <taxon>NPAAA clade</taxon>
        <taxon>indigoferoid/millettioid clade</taxon>
        <taxon>Phaseoleae</taxon>
        <taxon>Vigna</taxon>
    </lineage>
</organism>
<evidence type="ECO:0000313" key="3">
    <source>
        <dbReference type="EMBL" id="KOM56188.1"/>
    </source>
</evidence>
<dbReference type="PANTHER" id="PTHR16212:SF4">
    <property type="entry name" value="FOCADHESIN"/>
    <property type="match status" value="1"/>
</dbReference>
<gene>
    <name evidence="3" type="ORF">LR48_Vigan10g208000</name>
</gene>
<keyword evidence="2" id="KW-0472">Membrane</keyword>
<keyword evidence="2" id="KW-0812">Transmembrane</keyword>
<dbReference type="InterPro" id="IPR045163">
    <property type="entry name" value="Focadhesin/RST1"/>
</dbReference>
<dbReference type="Gramene" id="KOM56188">
    <property type="protein sequence ID" value="KOM56188"/>
    <property type="gene ID" value="LR48_Vigan10g208000"/>
</dbReference>
<feature type="transmembrane region" description="Helical" evidence="2">
    <location>
        <begin position="76"/>
        <end position="95"/>
    </location>
</feature>
<evidence type="ECO:0000313" key="4">
    <source>
        <dbReference type="Proteomes" id="UP000053144"/>
    </source>
</evidence>